<accession>A0ABM8XVB7</accession>
<evidence type="ECO:0000313" key="2">
    <source>
        <dbReference type="Proteomes" id="UP000706525"/>
    </source>
</evidence>
<name>A0ABM8XVB7_9BURK</name>
<evidence type="ECO:0008006" key="3">
    <source>
        <dbReference type="Google" id="ProtNLM"/>
    </source>
</evidence>
<evidence type="ECO:0000313" key="1">
    <source>
        <dbReference type="EMBL" id="CAG9184345.1"/>
    </source>
</evidence>
<keyword evidence="2" id="KW-1185">Reference proteome</keyword>
<dbReference type="EMBL" id="CAJZAG010000012">
    <property type="protein sequence ID" value="CAG9184345.1"/>
    <property type="molecule type" value="Genomic_DNA"/>
</dbReference>
<sequence>MNPSLAALTAMEAPPPGTGRFGSFADMRALALDAGLVPRDGSAVVLPGERLAAFSAINDLAEIESKINGLKVDVMLAAKPELTDALRATVHIAESSTHPHELHYLQAMFVHHRQVMRTLASNKHIPEQTQRLLATDSVLKDDRALQRVLAHNPALTASVMQAMWAETDDSLVQLRITENAAEQAALYDGTNEFAKLCEAFYKGTADRTVRLAAIAGIRDPESLRRIVSTHDVAFGAAELTAVAANRHAPDDVLQALAQPGGVVQRAFSPIASARLQQTARDSIARRNSAAADATLYHSSPD</sequence>
<dbReference type="RefSeq" id="WP_223994262.1">
    <property type="nucleotide sequence ID" value="NZ_CAJZAG010000012.1"/>
</dbReference>
<reference evidence="1 2" key="1">
    <citation type="submission" date="2021-08" db="EMBL/GenBank/DDBJ databases">
        <authorList>
            <person name="Peeters C."/>
        </authorList>
    </citation>
    <scope>NUCLEOTIDE SEQUENCE [LARGE SCALE GENOMIC DNA]</scope>
    <source>
        <strain evidence="1 2">LMG 32289</strain>
    </source>
</reference>
<dbReference type="Proteomes" id="UP000706525">
    <property type="component" value="Unassembled WGS sequence"/>
</dbReference>
<proteinExistence type="predicted"/>
<comment type="caution">
    <text evidence="1">The sequence shown here is derived from an EMBL/GenBank/DDBJ whole genome shotgun (WGS) entry which is preliminary data.</text>
</comment>
<gene>
    <name evidence="1" type="ORF">LMG32289_05591</name>
</gene>
<protein>
    <recommendedName>
        <fullName evidence="3">DUF2336 domain-containing protein</fullName>
    </recommendedName>
</protein>
<organism evidence="1 2">
    <name type="scientific">Cupriavidus pampae</name>
    <dbReference type="NCBI Taxonomy" id="659251"/>
    <lineage>
        <taxon>Bacteria</taxon>
        <taxon>Pseudomonadati</taxon>
        <taxon>Pseudomonadota</taxon>
        <taxon>Betaproteobacteria</taxon>
        <taxon>Burkholderiales</taxon>
        <taxon>Burkholderiaceae</taxon>
        <taxon>Cupriavidus</taxon>
    </lineage>
</organism>